<gene>
    <name evidence="17" type="ORF">ASN18_2082</name>
</gene>
<dbReference type="SUPFAM" id="SSF53850">
    <property type="entry name" value="Periplasmic binding protein-like II"/>
    <property type="match status" value="1"/>
</dbReference>
<accession>A0ABR5SIB2</accession>
<feature type="coiled-coil region" evidence="12">
    <location>
        <begin position="289"/>
        <end position="334"/>
    </location>
</feature>
<keyword evidence="18" id="KW-1185">Reference proteome</keyword>
<dbReference type="NCBIfam" id="TIGR00229">
    <property type="entry name" value="sensory_box"/>
    <property type="match status" value="1"/>
</dbReference>
<feature type="chain" id="PRO_5047484000" description="histidine kinase" evidence="14">
    <location>
        <begin position="23"/>
        <end position="860"/>
    </location>
</feature>
<feature type="coiled-coil region" evidence="12">
    <location>
        <begin position="593"/>
        <end position="624"/>
    </location>
</feature>
<dbReference type="InterPro" id="IPR035965">
    <property type="entry name" value="PAS-like_dom_sf"/>
</dbReference>
<dbReference type="Gene3D" id="3.30.565.10">
    <property type="entry name" value="Histidine kinase-like ATPase, C-terminal domain"/>
    <property type="match status" value="1"/>
</dbReference>
<dbReference type="Pfam" id="PF00497">
    <property type="entry name" value="SBP_bac_3"/>
    <property type="match status" value="1"/>
</dbReference>
<keyword evidence="10" id="KW-0902">Two-component regulatory system</keyword>
<keyword evidence="7 17" id="KW-0418">Kinase</keyword>
<organism evidence="17 18">
    <name type="scientific">Candidatus Magnetominusculus xianensis</name>
    <dbReference type="NCBI Taxonomy" id="1748249"/>
    <lineage>
        <taxon>Bacteria</taxon>
        <taxon>Pseudomonadati</taxon>
        <taxon>Nitrospirota</taxon>
        <taxon>Nitrospiria</taxon>
        <taxon>Nitrospirales</taxon>
        <taxon>Nitrospiraceae</taxon>
        <taxon>Candidatus Magnetominusculus</taxon>
    </lineage>
</organism>
<proteinExistence type="predicted"/>
<dbReference type="PRINTS" id="PR00344">
    <property type="entry name" value="BCTRLSENSOR"/>
</dbReference>
<evidence type="ECO:0000313" key="17">
    <source>
        <dbReference type="EMBL" id="KWT84154.1"/>
    </source>
</evidence>
<reference evidence="17 18" key="1">
    <citation type="submission" date="2015-11" db="EMBL/GenBank/DDBJ databases">
        <authorList>
            <person name="Lin W."/>
        </authorList>
    </citation>
    <scope>NUCLEOTIDE SEQUENCE [LARGE SCALE GENOMIC DNA]</scope>
    <source>
        <strain evidence="17 18">HCH-1</strain>
    </source>
</reference>
<dbReference type="InterPro" id="IPR036890">
    <property type="entry name" value="HATPase_C_sf"/>
</dbReference>
<feature type="transmembrane region" description="Helical" evidence="13">
    <location>
        <begin position="267"/>
        <end position="288"/>
    </location>
</feature>
<evidence type="ECO:0000313" key="18">
    <source>
        <dbReference type="Proteomes" id="UP000060487"/>
    </source>
</evidence>
<dbReference type="Pfam" id="PF13188">
    <property type="entry name" value="PAS_8"/>
    <property type="match status" value="1"/>
</dbReference>
<evidence type="ECO:0000256" key="5">
    <source>
        <dbReference type="ARBA" id="ARBA00022692"/>
    </source>
</evidence>
<dbReference type="Pfam" id="PF13426">
    <property type="entry name" value="PAS_9"/>
    <property type="match status" value="1"/>
</dbReference>
<dbReference type="SUPFAM" id="SSF55785">
    <property type="entry name" value="PYP-like sensor domain (PAS domain)"/>
    <property type="match status" value="2"/>
</dbReference>
<evidence type="ECO:0000256" key="1">
    <source>
        <dbReference type="ARBA" id="ARBA00000085"/>
    </source>
</evidence>
<evidence type="ECO:0000256" key="6">
    <source>
        <dbReference type="ARBA" id="ARBA00022741"/>
    </source>
</evidence>
<dbReference type="Pfam" id="PF02518">
    <property type="entry name" value="HATPase_c"/>
    <property type="match status" value="1"/>
</dbReference>
<evidence type="ECO:0000259" key="16">
    <source>
        <dbReference type="PROSITE" id="PS50113"/>
    </source>
</evidence>
<keyword evidence="9 13" id="KW-1133">Transmembrane helix</keyword>
<evidence type="ECO:0000256" key="13">
    <source>
        <dbReference type="SAM" id="Phobius"/>
    </source>
</evidence>
<evidence type="ECO:0000256" key="8">
    <source>
        <dbReference type="ARBA" id="ARBA00022840"/>
    </source>
</evidence>
<dbReference type="InterPro" id="IPR050351">
    <property type="entry name" value="BphY/WalK/GraS-like"/>
</dbReference>
<evidence type="ECO:0000256" key="4">
    <source>
        <dbReference type="ARBA" id="ARBA00022679"/>
    </source>
</evidence>
<dbReference type="Gene3D" id="3.40.190.10">
    <property type="entry name" value="Periplasmic binding protein-like II"/>
    <property type="match status" value="2"/>
</dbReference>
<keyword evidence="14" id="KW-0732">Signal</keyword>
<keyword evidence="5 13" id="KW-0812">Transmembrane</keyword>
<dbReference type="InterPro" id="IPR001610">
    <property type="entry name" value="PAC"/>
</dbReference>
<comment type="caution">
    <text evidence="17">The sequence shown here is derived from an EMBL/GenBank/DDBJ whole genome shotgun (WGS) entry which is preliminary data.</text>
</comment>
<dbReference type="CDD" id="cd01007">
    <property type="entry name" value="PBP2_BvgS_HisK_like"/>
    <property type="match status" value="1"/>
</dbReference>
<dbReference type="SMART" id="SM00086">
    <property type="entry name" value="PAC"/>
    <property type="match status" value="1"/>
</dbReference>
<evidence type="ECO:0000256" key="7">
    <source>
        <dbReference type="ARBA" id="ARBA00022777"/>
    </source>
</evidence>
<keyword evidence="6" id="KW-0547">Nucleotide-binding</keyword>
<sequence length="860" mass="95805">MQRLKISIALTAVLFMVSSAFSSEALTDGERQWLSAHKKIRVGVSPDFPPFEFVDENGRYTGIAADYMQLINKRLGVAYDGIESVQTDEIKSLIKANRLDVIPCLGITQERKTYLIFTTPYLEIPVEIITKKASSVMTLKDLKGKKAAIVSGYDEEELIRRNHSGINIVAVPTMEDGLKAVSFGDVDALIGNVFSVTYHSGKMGISNIKIAGSTGYVYKPAIAVRKDWPELAAIIDKTLQGMTAAEKEDIYRQWVRIEKFGVGNKRLLLVLLLVTVAAAAAVFLLFIWKERLKTSVNEKTRELELSKEELEKAHSELERRVTERTSELREANEKLKIEISQKLSAEIALKESESKYRSLFSSMNDAVALHEVIYNDKGKAVDFRVLDVNPAYEVVIGIPRERAVGTLSGVVFGANSPQFVELFAGVAQKGVALSVEVYLPSIGKHFKMSVFSPAKGRFAAIFSDITEHKILDDALKSSEEKFRELANMLPVIVFEINEKGNFTFTNRCGIETLGIIHETEGVDILTTIGDESVESFKENLAKIVEEQKACGGAEFKLKTKDGRIIPVFIYASAIVYEGTVRGVRGVAVDITERVLFEKALHEKSLQLERLNNELEARVREEISKTIEQQHVLIQQSRLASMGEMIVNIAHQWSQPLSALNLILINIKEASDFNELDKQFVEEFTSKGQQQIKKLAATIDEFRNFFKPDKEKEPFDVTKSIKDALTLLSGSLKNYLISTQLNAAKDITINGYPHEFSQVILNILSTAKEAITRYRSVDGIITVDVYREEQKNVRINITDNGGGIDELLIGSVFEPYLSASGQTGSGISLYTSKRIIEEHWGGSIMVSNVEGGSRFTIVLPM</sequence>
<evidence type="ECO:0000256" key="2">
    <source>
        <dbReference type="ARBA" id="ARBA00004141"/>
    </source>
</evidence>
<dbReference type="EC" id="2.7.13.3" evidence="3"/>
<comment type="catalytic activity">
    <reaction evidence="1">
        <text>ATP + protein L-histidine = ADP + protein N-phospho-L-histidine.</text>
        <dbReference type="EC" id="2.7.13.3"/>
    </reaction>
</comment>
<dbReference type="PROSITE" id="PS50109">
    <property type="entry name" value="HIS_KIN"/>
    <property type="match status" value="1"/>
</dbReference>
<evidence type="ECO:0000259" key="15">
    <source>
        <dbReference type="PROSITE" id="PS50109"/>
    </source>
</evidence>
<dbReference type="SUPFAM" id="SSF55874">
    <property type="entry name" value="ATPase domain of HSP90 chaperone/DNA topoisomerase II/histidine kinase"/>
    <property type="match status" value="1"/>
</dbReference>
<feature type="signal peptide" evidence="14">
    <location>
        <begin position="1"/>
        <end position="22"/>
    </location>
</feature>
<feature type="domain" description="PAC" evidence="16">
    <location>
        <begin position="551"/>
        <end position="602"/>
    </location>
</feature>
<name>A0ABR5SIB2_9BACT</name>
<dbReference type="PANTHER" id="PTHR42878:SF7">
    <property type="entry name" value="SENSOR HISTIDINE KINASE GLRK"/>
    <property type="match status" value="1"/>
</dbReference>
<dbReference type="Gene3D" id="1.10.287.130">
    <property type="match status" value="1"/>
</dbReference>
<protein>
    <recommendedName>
        <fullName evidence="3">histidine kinase</fullName>
        <ecNumber evidence="3">2.7.13.3</ecNumber>
    </recommendedName>
</protein>
<keyword evidence="11 13" id="KW-0472">Membrane</keyword>
<dbReference type="InterPro" id="IPR000014">
    <property type="entry name" value="PAS"/>
</dbReference>
<dbReference type="SMART" id="SM00387">
    <property type="entry name" value="HATPase_c"/>
    <property type="match status" value="1"/>
</dbReference>
<comment type="subcellular location">
    <subcellularLocation>
        <location evidence="2">Membrane</location>
        <topology evidence="2">Multi-pass membrane protein</topology>
    </subcellularLocation>
</comment>
<dbReference type="InterPro" id="IPR005467">
    <property type="entry name" value="His_kinase_dom"/>
</dbReference>
<dbReference type="InterPro" id="IPR004358">
    <property type="entry name" value="Sig_transdc_His_kin-like_C"/>
</dbReference>
<dbReference type="PROSITE" id="PS50113">
    <property type="entry name" value="PAC"/>
    <property type="match status" value="1"/>
</dbReference>
<evidence type="ECO:0000256" key="3">
    <source>
        <dbReference type="ARBA" id="ARBA00012438"/>
    </source>
</evidence>
<evidence type="ECO:0000256" key="10">
    <source>
        <dbReference type="ARBA" id="ARBA00023012"/>
    </source>
</evidence>
<dbReference type="SMART" id="SM00062">
    <property type="entry name" value="PBPb"/>
    <property type="match status" value="1"/>
</dbReference>
<dbReference type="PANTHER" id="PTHR42878">
    <property type="entry name" value="TWO-COMPONENT HISTIDINE KINASE"/>
    <property type="match status" value="1"/>
</dbReference>
<dbReference type="InterPro" id="IPR001638">
    <property type="entry name" value="Solute-binding_3/MltF_N"/>
</dbReference>
<keyword evidence="12" id="KW-0175">Coiled coil</keyword>
<dbReference type="CDD" id="cd00130">
    <property type="entry name" value="PAS"/>
    <property type="match status" value="1"/>
</dbReference>
<dbReference type="SMART" id="SM00091">
    <property type="entry name" value="PAS"/>
    <property type="match status" value="2"/>
</dbReference>
<feature type="domain" description="Histidine kinase" evidence="15">
    <location>
        <begin position="647"/>
        <end position="860"/>
    </location>
</feature>
<evidence type="ECO:0000256" key="14">
    <source>
        <dbReference type="SAM" id="SignalP"/>
    </source>
</evidence>
<dbReference type="InterPro" id="IPR000700">
    <property type="entry name" value="PAS-assoc_C"/>
</dbReference>
<evidence type="ECO:0000256" key="12">
    <source>
        <dbReference type="SAM" id="Coils"/>
    </source>
</evidence>
<evidence type="ECO:0000256" key="9">
    <source>
        <dbReference type="ARBA" id="ARBA00022989"/>
    </source>
</evidence>
<dbReference type="GO" id="GO:0004673">
    <property type="term" value="F:protein histidine kinase activity"/>
    <property type="evidence" value="ECO:0007669"/>
    <property type="project" value="UniProtKB-EC"/>
</dbReference>
<dbReference type="EMBL" id="LNQR01000070">
    <property type="protein sequence ID" value="KWT84154.1"/>
    <property type="molecule type" value="Genomic_DNA"/>
</dbReference>
<evidence type="ECO:0000256" key="11">
    <source>
        <dbReference type="ARBA" id="ARBA00023136"/>
    </source>
</evidence>
<dbReference type="InterPro" id="IPR003594">
    <property type="entry name" value="HATPase_dom"/>
</dbReference>
<dbReference type="Gene3D" id="3.30.450.20">
    <property type="entry name" value="PAS domain"/>
    <property type="match status" value="2"/>
</dbReference>
<keyword evidence="8" id="KW-0067">ATP-binding</keyword>
<keyword evidence="4 17" id="KW-0808">Transferase</keyword>
<dbReference type="Proteomes" id="UP000060487">
    <property type="component" value="Unassembled WGS sequence"/>
</dbReference>